<evidence type="ECO:0000313" key="5">
    <source>
        <dbReference type="EMBL" id="CUO81394.1"/>
    </source>
</evidence>
<dbReference type="GO" id="GO:0005524">
    <property type="term" value="F:ATP binding"/>
    <property type="evidence" value="ECO:0007669"/>
    <property type="project" value="UniProtKB-KW"/>
</dbReference>
<dbReference type="PANTHER" id="PTHR42794">
    <property type="entry name" value="HEMIN IMPORT ATP-BINDING PROTEIN HMUV"/>
    <property type="match status" value="1"/>
</dbReference>
<protein>
    <submittedName>
        <fullName evidence="5">Iron(3+)-hydroxamate import ATP-binding protein FhuC</fullName>
        <ecNumber evidence="5">3.6.3.34</ecNumber>
    </submittedName>
</protein>
<dbReference type="GO" id="GO:0016887">
    <property type="term" value="F:ATP hydrolysis activity"/>
    <property type="evidence" value="ECO:0007669"/>
    <property type="project" value="InterPro"/>
</dbReference>
<dbReference type="InterPro" id="IPR003439">
    <property type="entry name" value="ABC_transporter-like_ATP-bd"/>
</dbReference>
<dbReference type="InterPro" id="IPR003593">
    <property type="entry name" value="AAA+_ATPase"/>
</dbReference>
<dbReference type="SUPFAM" id="SSF52540">
    <property type="entry name" value="P-loop containing nucleoside triphosphate hydrolases"/>
    <property type="match status" value="1"/>
</dbReference>
<organism evidence="5 6">
    <name type="scientific">Faecalicatena contorta</name>
    <dbReference type="NCBI Taxonomy" id="39482"/>
    <lineage>
        <taxon>Bacteria</taxon>
        <taxon>Bacillati</taxon>
        <taxon>Bacillota</taxon>
        <taxon>Clostridia</taxon>
        <taxon>Lachnospirales</taxon>
        <taxon>Lachnospiraceae</taxon>
        <taxon>Faecalicatena</taxon>
    </lineage>
</organism>
<keyword evidence="3 5" id="KW-0067">ATP-binding</keyword>
<dbReference type="EC" id="3.6.3.34" evidence="5"/>
<keyword evidence="1" id="KW-0813">Transport</keyword>
<dbReference type="FunFam" id="3.40.50.300:FF:000134">
    <property type="entry name" value="Iron-enterobactin ABC transporter ATP-binding protein"/>
    <property type="match status" value="1"/>
</dbReference>
<dbReference type="Proteomes" id="UP000095544">
    <property type="component" value="Unassembled WGS sequence"/>
</dbReference>
<evidence type="ECO:0000313" key="6">
    <source>
        <dbReference type="Proteomes" id="UP000095544"/>
    </source>
</evidence>
<dbReference type="PANTHER" id="PTHR42794:SF2">
    <property type="entry name" value="ABC TRANSPORTER ATP-BINDING PROTEIN"/>
    <property type="match status" value="1"/>
</dbReference>
<evidence type="ECO:0000259" key="4">
    <source>
        <dbReference type="PROSITE" id="PS50893"/>
    </source>
</evidence>
<dbReference type="OrthoDB" id="9799337at2"/>
<dbReference type="Pfam" id="PF00005">
    <property type="entry name" value="ABC_tran"/>
    <property type="match status" value="1"/>
</dbReference>
<keyword evidence="2" id="KW-0547">Nucleotide-binding</keyword>
<dbReference type="SMART" id="SM00382">
    <property type="entry name" value="AAA"/>
    <property type="match status" value="1"/>
</dbReference>
<dbReference type="AlphaFoldDB" id="A0A174I2J0"/>
<dbReference type="CDD" id="cd03214">
    <property type="entry name" value="ABC_Iron-Siderophores_B12_Hemin"/>
    <property type="match status" value="1"/>
</dbReference>
<gene>
    <name evidence="5" type="primary">fhuC</name>
    <name evidence="5" type="ORF">ERS852491_03388</name>
</gene>
<dbReference type="STRING" id="39482.ERS852491_03388"/>
<dbReference type="PROSITE" id="PS50893">
    <property type="entry name" value="ABC_TRANSPORTER_2"/>
    <property type="match status" value="1"/>
</dbReference>
<dbReference type="Gene3D" id="3.40.50.300">
    <property type="entry name" value="P-loop containing nucleotide triphosphate hydrolases"/>
    <property type="match status" value="1"/>
</dbReference>
<dbReference type="PROSITE" id="PS00211">
    <property type="entry name" value="ABC_TRANSPORTER_1"/>
    <property type="match status" value="1"/>
</dbReference>
<evidence type="ECO:0000256" key="3">
    <source>
        <dbReference type="ARBA" id="ARBA00022840"/>
    </source>
</evidence>
<dbReference type="RefSeq" id="WP_050641476.1">
    <property type="nucleotide sequence ID" value="NZ_CABKUE010000009.1"/>
</dbReference>
<evidence type="ECO:0000256" key="2">
    <source>
        <dbReference type="ARBA" id="ARBA00022741"/>
    </source>
</evidence>
<dbReference type="InterPro" id="IPR017871">
    <property type="entry name" value="ABC_transporter-like_CS"/>
</dbReference>
<keyword evidence="5" id="KW-0378">Hydrolase</keyword>
<feature type="domain" description="ABC transporter" evidence="4">
    <location>
        <begin position="2"/>
        <end position="234"/>
    </location>
</feature>
<dbReference type="EMBL" id="CYZU01000036">
    <property type="protein sequence ID" value="CUO81394.1"/>
    <property type="molecule type" value="Genomic_DNA"/>
</dbReference>
<name>A0A174I2J0_9FIRM</name>
<evidence type="ECO:0000256" key="1">
    <source>
        <dbReference type="ARBA" id="ARBA00022448"/>
    </source>
</evidence>
<proteinExistence type="predicted"/>
<reference evidence="5 6" key="1">
    <citation type="submission" date="2015-09" db="EMBL/GenBank/DDBJ databases">
        <authorList>
            <consortium name="Pathogen Informatics"/>
        </authorList>
    </citation>
    <scope>NUCLEOTIDE SEQUENCE [LARGE SCALE GENOMIC DNA]</scope>
    <source>
        <strain evidence="5 6">2789STDY5834876</strain>
    </source>
</reference>
<accession>A0A174I2J0</accession>
<dbReference type="InterPro" id="IPR027417">
    <property type="entry name" value="P-loop_NTPase"/>
</dbReference>
<sequence length="252" mass="28647">MIEIKELSYQVRDRQILSQIEMHIKKQEFVGIIGPNGSGKSTLLKNIYKVLKPQEGSIFLMGEDLTAISNREMAEKLSVLIQEQESSFDFTVEEVVMMGRHARKKMLESEDKTDKKTVQEILKKIGLHSISNQSFLTLSGGEKQRVLIARAFVQDTPCLILDEPTNHLDIKYQLELMNLVKAQNKTIIAAIHDLNIAALYCTYIYVLKNGQIAAQGPPQEVLTEKTIHEVYGVHATLYTDQTNQKHILFHPQ</sequence>